<dbReference type="GO" id="GO:0000226">
    <property type="term" value="P:microtubule cytoskeleton organization"/>
    <property type="evidence" value="ECO:0007669"/>
    <property type="project" value="TreeGrafter"/>
</dbReference>
<gene>
    <name evidence="10" type="ORF">L202_03042</name>
</gene>
<dbReference type="GeneID" id="30154351"/>
<keyword evidence="6" id="KW-0067">ATP-binding</keyword>
<evidence type="ECO:0000256" key="4">
    <source>
        <dbReference type="ARBA" id="ARBA00022701"/>
    </source>
</evidence>
<evidence type="ECO:0000256" key="3">
    <source>
        <dbReference type="ARBA" id="ARBA00022490"/>
    </source>
</evidence>
<evidence type="ECO:0000256" key="6">
    <source>
        <dbReference type="ARBA" id="ARBA00022840"/>
    </source>
</evidence>
<keyword evidence="11" id="KW-1185">Reference proteome</keyword>
<keyword evidence="7" id="KW-0243">Dynein</keyword>
<keyword evidence="9" id="KW-0206">Cytoskeleton</keyword>
<proteinExistence type="predicted"/>
<accession>A0A1E3HX68</accession>
<comment type="caution">
    <text evidence="10">The sequence shown here is derived from an EMBL/GenBank/DDBJ whole genome shotgun (WGS) entry which is preliminary data.</text>
</comment>
<dbReference type="OrthoDB" id="27603at2759"/>
<keyword evidence="2" id="KW-0813">Transport</keyword>
<evidence type="ECO:0000256" key="8">
    <source>
        <dbReference type="ARBA" id="ARBA00023175"/>
    </source>
</evidence>
<comment type="subcellular location">
    <subcellularLocation>
        <location evidence="1">Cytoplasm</location>
        <location evidence="1">Cytoskeleton</location>
    </subcellularLocation>
</comment>
<keyword evidence="8" id="KW-0505">Motor protein</keyword>
<dbReference type="GO" id="GO:0005868">
    <property type="term" value="C:cytoplasmic dynein complex"/>
    <property type="evidence" value="ECO:0007669"/>
    <property type="project" value="InterPro"/>
</dbReference>
<dbReference type="EMBL" id="AWGJ01000004">
    <property type="protein sequence ID" value="ODN80918.1"/>
    <property type="molecule type" value="Genomic_DNA"/>
</dbReference>
<dbReference type="GO" id="GO:0045504">
    <property type="term" value="F:dynein heavy chain binding"/>
    <property type="evidence" value="ECO:0007669"/>
    <property type="project" value="TreeGrafter"/>
</dbReference>
<evidence type="ECO:0000256" key="5">
    <source>
        <dbReference type="ARBA" id="ARBA00022741"/>
    </source>
</evidence>
<dbReference type="InterPro" id="IPR022780">
    <property type="entry name" value="Dynein_light_int_chain"/>
</dbReference>
<name>A0A1E3HX68_9TREE</name>
<evidence type="ECO:0000313" key="10">
    <source>
        <dbReference type="EMBL" id="ODN80918.1"/>
    </source>
</evidence>
<dbReference type="PANTHER" id="PTHR12688:SF0">
    <property type="entry name" value="DYNEIN LIGHT INTERMEDIATE CHAIN"/>
    <property type="match status" value="1"/>
</dbReference>
<dbReference type="STRING" id="1295533.A0A1E3HX68"/>
<dbReference type="Pfam" id="PF05783">
    <property type="entry name" value="DLIC"/>
    <property type="match status" value="1"/>
</dbReference>
<dbReference type="InterPro" id="IPR008467">
    <property type="entry name" value="Dynein1_light_intermed_chain"/>
</dbReference>
<dbReference type="GO" id="GO:0007018">
    <property type="term" value="P:microtubule-based movement"/>
    <property type="evidence" value="ECO:0007669"/>
    <property type="project" value="InterPro"/>
</dbReference>
<keyword evidence="4" id="KW-0493">Microtubule</keyword>
<keyword evidence="3" id="KW-0963">Cytoplasm</keyword>
<organism evidence="10 11">
    <name type="scientific">Cryptococcus amylolentus CBS 6039</name>
    <dbReference type="NCBI Taxonomy" id="1295533"/>
    <lineage>
        <taxon>Eukaryota</taxon>
        <taxon>Fungi</taxon>
        <taxon>Dikarya</taxon>
        <taxon>Basidiomycota</taxon>
        <taxon>Agaricomycotina</taxon>
        <taxon>Tremellomycetes</taxon>
        <taxon>Tremellales</taxon>
        <taxon>Cryptococcaceae</taxon>
        <taxon>Cryptococcus</taxon>
    </lineage>
</organism>
<dbReference type="PANTHER" id="PTHR12688">
    <property type="entry name" value="DYNEIN LIGHT INTERMEDIATE CHAIN"/>
    <property type="match status" value="1"/>
</dbReference>
<dbReference type="Proteomes" id="UP000094065">
    <property type="component" value="Unassembled WGS sequence"/>
</dbReference>
<evidence type="ECO:0000256" key="7">
    <source>
        <dbReference type="ARBA" id="ARBA00023017"/>
    </source>
</evidence>
<dbReference type="AlphaFoldDB" id="A0A1E3HX68"/>
<evidence type="ECO:0000256" key="9">
    <source>
        <dbReference type="ARBA" id="ARBA00023212"/>
    </source>
</evidence>
<dbReference type="GO" id="GO:0005524">
    <property type="term" value="F:ATP binding"/>
    <property type="evidence" value="ECO:0007669"/>
    <property type="project" value="UniProtKB-KW"/>
</dbReference>
<dbReference type="RefSeq" id="XP_018995484.1">
    <property type="nucleotide sequence ID" value="XM_019136815.1"/>
</dbReference>
<evidence type="ECO:0000256" key="2">
    <source>
        <dbReference type="ARBA" id="ARBA00022448"/>
    </source>
</evidence>
<sequence>MALLCSTLPLPSLRHALLKRYLLHRLYTVPPPLNPPPTSPITVSAPAIVGSTKFFFNHRAHVLDRDAVMVPSGWDSWGKINVLSDGFDPALVEKGWKASLSRYNAQSAGQEPEEDDGEPLEELWQALLPSFASPPPQSPVHLTTVTEPSQNFLSLQLDLLMKDRSQFPPIFPPRPFRHLIM</sequence>
<reference evidence="10 11" key="1">
    <citation type="submission" date="2016-06" db="EMBL/GenBank/DDBJ databases">
        <title>Evolution of pathogenesis and genome organization in the Tremellales.</title>
        <authorList>
            <person name="Cuomo C."/>
            <person name="Litvintseva A."/>
            <person name="Heitman J."/>
            <person name="Chen Y."/>
            <person name="Sun S."/>
            <person name="Springer D."/>
            <person name="Dromer F."/>
            <person name="Young S."/>
            <person name="Zeng Q."/>
            <person name="Chapman S."/>
            <person name="Gujja S."/>
            <person name="Saif S."/>
            <person name="Birren B."/>
        </authorList>
    </citation>
    <scope>NUCLEOTIDE SEQUENCE [LARGE SCALE GENOMIC DNA]</scope>
    <source>
        <strain evidence="10 11">CBS 6039</strain>
    </source>
</reference>
<evidence type="ECO:0000313" key="11">
    <source>
        <dbReference type="Proteomes" id="UP000094065"/>
    </source>
</evidence>
<evidence type="ECO:0000256" key="1">
    <source>
        <dbReference type="ARBA" id="ARBA00004245"/>
    </source>
</evidence>
<keyword evidence="5" id="KW-0547">Nucleotide-binding</keyword>
<dbReference type="GO" id="GO:0005874">
    <property type="term" value="C:microtubule"/>
    <property type="evidence" value="ECO:0007669"/>
    <property type="project" value="UniProtKB-KW"/>
</dbReference>
<protein>
    <submittedName>
        <fullName evidence="10">Uncharacterized protein</fullName>
    </submittedName>
</protein>
<dbReference type="GO" id="GO:0035974">
    <property type="term" value="C:meiotic spindle pole body"/>
    <property type="evidence" value="ECO:0007669"/>
    <property type="project" value="TreeGrafter"/>
</dbReference>